<evidence type="ECO:0000313" key="17">
    <source>
        <dbReference type="EMBL" id="CAG8699191.1"/>
    </source>
</evidence>
<keyword evidence="10" id="KW-0539">Nucleus</keyword>
<dbReference type="EC" id="2.1.1.372" evidence="11"/>
<feature type="domain" description="SET" evidence="15">
    <location>
        <begin position="105"/>
        <end position="219"/>
    </location>
</feature>
<dbReference type="InterPro" id="IPR025783">
    <property type="entry name" value="Set9_fungi"/>
</dbReference>
<proteinExistence type="predicted"/>
<comment type="caution">
    <text evidence="17">The sequence shown here is derived from an EMBL/GenBank/DDBJ whole genome shotgun (WGS) entry which is preliminary data.</text>
</comment>
<dbReference type="PROSITE" id="PS51567">
    <property type="entry name" value="SAM_MT43_SUVAR420_1"/>
    <property type="match status" value="1"/>
</dbReference>
<keyword evidence="5" id="KW-0158">Chromosome</keyword>
<dbReference type="GO" id="GO:0032259">
    <property type="term" value="P:methylation"/>
    <property type="evidence" value="ECO:0007669"/>
    <property type="project" value="UniProtKB-KW"/>
</dbReference>
<evidence type="ECO:0000256" key="6">
    <source>
        <dbReference type="ARBA" id="ARBA00022603"/>
    </source>
</evidence>
<dbReference type="GO" id="GO:0005694">
    <property type="term" value="C:chromosome"/>
    <property type="evidence" value="ECO:0007669"/>
    <property type="project" value="UniProtKB-SubCell"/>
</dbReference>
<feature type="region of interest" description="Disordered" evidence="14">
    <location>
        <begin position="565"/>
        <end position="627"/>
    </location>
</feature>
<keyword evidence="18" id="KW-1185">Reference proteome</keyword>
<evidence type="ECO:0000256" key="9">
    <source>
        <dbReference type="ARBA" id="ARBA00022853"/>
    </source>
</evidence>
<evidence type="ECO:0000256" key="13">
    <source>
        <dbReference type="ARBA" id="ARBA00048081"/>
    </source>
</evidence>
<evidence type="ECO:0000256" key="3">
    <source>
        <dbReference type="ARBA" id="ARBA00014232"/>
    </source>
</evidence>
<keyword evidence="8" id="KW-0949">S-adenosyl-L-methionine</keyword>
<evidence type="ECO:0000256" key="8">
    <source>
        <dbReference type="ARBA" id="ARBA00022691"/>
    </source>
</evidence>
<keyword evidence="6" id="KW-0489">Methyltransferase</keyword>
<feature type="compositionally biased region" description="Basic residues" evidence="14">
    <location>
        <begin position="600"/>
        <end position="610"/>
    </location>
</feature>
<evidence type="ECO:0000256" key="7">
    <source>
        <dbReference type="ARBA" id="ARBA00022679"/>
    </source>
</evidence>
<dbReference type="InterPro" id="IPR041938">
    <property type="entry name" value="Hist-Lys_N-MTase_N"/>
</dbReference>
<keyword evidence="7" id="KW-0808">Transferase</keyword>
<evidence type="ECO:0000256" key="2">
    <source>
        <dbReference type="ARBA" id="ARBA00004286"/>
    </source>
</evidence>
<evidence type="ECO:0000259" key="16">
    <source>
        <dbReference type="PROSITE" id="PS51299"/>
    </source>
</evidence>
<dbReference type="Pfam" id="PF00856">
    <property type="entry name" value="SET"/>
    <property type="match status" value="1"/>
</dbReference>
<dbReference type="InterPro" id="IPR001214">
    <property type="entry name" value="SET_dom"/>
</dbReference>
<dbReference type="InterPro" id="IPR046341">
    <property type="entry name" value="SET_dom_sf"/>
</dbReference>
<keyword evidence="9" id="KW-0156">Chromatin regulator</keyword>
<evidence type="ECO:0000256" key="14">
    <source>
        <dbReference type="SAM" id="MobiDB-lite"/>
    </source>
</evidence>
<dbReference type="SMART" id="SM00317">
    <property type="entry name" value="SET"/>
    <property type="match status" value="1"/>
</dbReference>
<dbReference type="CDD" id="cd10524">
    <property type="entry name" value="SET_Suv4-20-like"/>
    <property type="match status" value="1"/>
</dbReference>
<evidence type="ECO:0000256" key="4">
    <source>
        <dbReference type="ARBA" id="ARBA00015413"/>
    </source>
</evidence>
<dbReference type="Gene3D" id="3.10.260.10">
    <property type="entry name" value="Transcription regulator HTH, APSES-type DNA-binding domain"/>
    <property type="match status" value="1"/>
</dbReference>
<dbReference type="OrthoDB" id="6627536at2759"/>
<dbReference type="PANTHER" id="PTHR12977">
    <property type="entry name" value="SUPPRESSOR OF VARIEGATION 4-20-RELATED"/>
    <property type="match status" value="1"/>
</dbReference>
<dbReference type="SUPFAM" id="SSF54616">
    <property type="entry name" value="DNA-binding domain of Mlu1-box binding protein MBP1"/>
    <property type="match status" value="1"/>
</dbReference>
<comment type="catalytic activity">
    <reaction evidence="13">
        <text>L-lysyl(20)-[histone H4] + 3 S-adenosyl-L-methionine = N(6),N(6),N(6)-trimethyl-L-lysyl(20)-[histone H4] + 3 S-adenosyl-L-homocysteine + 3 H(+)</text>
        <dbReference type="Rhea" id="RHEA:64456"/>
        <dbReference type="Rhea" id="RHEA-COMP:15554"/>
        <dbReference type="Rhea" id="RHEA-COMP:15998"/>
        <dbReference type="ChEBI" id="CHEBI:15378"/>
        <dbReference type="ChEBI" id="CHEBI:29969"/>
        <dbReference type="ChEBI" id="CHEBI:57856"/>
        <dbReference type="ChEBI" id="CHEBI:59789"/>
        <dbReference type="ChEBI" id="CHEBI:61961"/>
        <dbReference type="EC" id="2.1.1.372"/>
    </reaction>
</comment>
<dbReference type="InterPro" id="IPR039977">
    <property type="entry name" value="Suv4-20/Set9"/>
</dbReference>
<name>A0A9N9N2T2_9GLOM</name>
<evidence type="ECO:0000256" key="11">
    <source>
        <dbReference type="ARBA" id="ARBA00024057"/>
    </source>
</evidence>
<dbReference type="AlphaFoldDB" id="A0A9N9N2T2"/>
<organism evidence="17 18">
    <name type="scientific">Cetraspora pellucida</name>
    <dbReference type="NCBI Taxonomy" id="1433469"/>
    <lineage>
        <taxon>Eukaryota</taxon>
        <taxon>Fungi</taxon>
        <taxon>Fungi incertae sedis</taxon>
        <taxon>Mucoromycota</taxon>
        <taxon>Glomeromycotina</taxon>
        <taxon>Glomeromycetes</taxon>
        <taxon>Diversisporales</taxon>
        <taxon>Gigasporaceae</taxon>
        <taxon>Cetraspora</taxon>
    </lineage>
</organism>
<dbReference type="SUPFAM" id="SSF82199">
    <property type="entry name" value="SET domain"/>
    <property type="match status" value="1"/>
</dbReference>
<dbReference type="InterPro" id="IPR003163">
    <property type="entry name" value="Tscrpt_reg_HTH_APSES-type"/>
</dbReference>
<dbReference type="Gene3D" id="1.10.10.1700">
    <property type="entry name" value="Histone-lysine N-methyltransferase"/>
    <property type="match status" value="1"/>
</dbReference>
<evidence type="ECO:0000259" key="15">
    <source>
        <dbReference type="PROSITE" id="PS50280"/>
    </source>
</evidence>
<evidence type="ECO:0000256" key="5">
    <source>
        <dbReference type="ARBA" id="ARBA00022454"/>
    </source>
</evidence>
<comment type="subcellular location">
    <subcellularLocation>
        <location evidence="2">Chromosome</location>
    </subcellularLocation>
    <subcellularLocation>
        <location evidence="1">Nucleus</location>
    </subcellularLocation>
</comment>
<sequence>MPGDQMGLLTVQQFDDVLTDLLLDKIFLWFRTFKLNPSYRETNVSREILVDIVKRNVIQLNKLNDAVHELLQIPTVRETAKLTNETEKDFIQHAKRYFAMYLPTAGFEIAETDRYSGSMKREACIIATKEWHVGDEIRHCSGTLVSLTTEEERALEGGRDFSIMWSSRKDTMCLLLGPARFVNHDCCPNTEFISSGQNAIAFKFLRDVAIGEELTAYYGDNYFGAGNEECLCATCERNKTGSFRTEDDGVVLKEGLRPFVYDDKGKLIRRSVLRRRKSGLLTKSSKNKQLDKQIEKPLQPTTDIDCTTSNITQHTATTTISLPTRAEPMSFRTMISSVRQHNNTSRLLNQNCSDNTNYHSFSATQRSVTNPTINSLSIIPSDLQIDVPQSSILTSVSENQHNNNILQNPLSSSSMKRTANTCFNSEMENSWAGVNVVASPEIRVEWGITIFRRVNTPIHQGVNVPLSNNFGVTGQSNSSFTPAGGSSRMSIAYLCSNDISDSSSKAIVIAGPSSTVNAQQEITRRCKICSDKYSSTFDYKERRCPRCTRHFNLFGIEWPLRKMPNQKVKAKDDTRNKNGKNRVDFMNSSRRTDKTASSKGKSRQTTRSRNRIQQSLPEPEPSGEWEPFSAPGFIVNTIRYNGKDCIPSIAYEYNYQGETIRWDALTGFVHMNPIKKLMGNPNFKIEKLSCYQPSWNDDKFVIVGGNIKYQGTWFPYHNARKVIAEVLGLDNQGFVPIFGPGYRSNDSRPVIVVPRGHVLIDGSPSSSESTDDVIMSDVEVEVNSIVSADLSSKQRREENGCVLAGPSKKCKI</sequence>
<dbReference type="Proteomes" id="UP000789759">
    <property type="component" value="Unassembled WGS sequence"/>
</dbReference>
<dbReference type="PROSITE" id="PS50280">
    <property type="entry name" value="SET"/>
    <property type="match status" value="1"/>
</dbReference>
<evidence type="ECO:0000256" key="12">
    <source>
        <dbReference type="ARBA" id="ARBA00030653"/>
    </source>
</evidence>
<evidence type="ECO:0000256" key="10">
    <source>
        <dbReference type="ARBA" id="ARBA00023242"/>
    </source>
</evidence>
<reference evidence="17" key="1">
    <citation type="submission" date="2021-06" db="EMBL/GenBank/DDBJ databases">
        <authorList>
            <person name="Kallberg Y."/>
            <person name="Tangrot J."/>
            <person name="Rosling A."/>
        </authorList>
    </citation>
    <scope>NUCLEOTIDE SEQUENCE</scope>
    <source>
        <strain evidence="17">FL966</strain>
    </source>
</reference>
<dbReference type="EMBL" id="CAJVQA010010646">
    <property type="protein sequence ID" value="CAG8699191.1"/>
    <property type="molecule type" value="Genomic_DNA"/>
</dbReference>
<evidence type="ECO:0000256" key="1">
    <source>
        <dbReference type="ARBA" id="ARBA00004123"/>
    </source>
</evidence>
<dbReference type="PROSITE" id="PS51299">
    <property type="entry name" value="HTH_APSES"/>
    <property type="match status" value="1"/>
</dbReference>
<feature type="domain" description="HTH APSES-type" evidence="16">
    <location>
        <begin position="635"/>
        <end position="749"/>
    </location>
</feature>
<accession>A0A9N9N2T2</accession>
<gene>
    <name evidence="17" type="ORF">CPELLU_LOCUS11725</name>
</gene>
<protein>
    <recommendedName>
        <fullName evidence="4">Histone-lysine N-methyltransferase SET9</fullName>
        <ecNumber evidence="11">2.1.1.372</ecNumber>
    </recommendedName>
    <alternativeName>
        <fullName evidence="3">Histone-lysine N-methyltransferase set9</fullName>
    </alternativeName>
    <alternativeName>
        <fullName evidence="12">SET domain protein 9</fullName>
    </alternativeName>
</protein>
<dbReference type="GO" id="GO:0005634">
    <property type="term" value="C:nucleus"/>
    <property type="evidence" value="ECO:0007669"/>
    <property type="project" value="UniProtKB-SubCell"/>
</dbReference>
<dbReference type="InterPro" id="IPR036887">
    <property type="entry name" value="HTH_APSES_sf"/>
</dbReference>
<dbReference type="GO" id="GO:0140943">
    <property type="term" value="F:histone H4K20 trimethyltransferase activity"/>
    <property type="evidence" value="ECO:0007669"/>
    <property type="project" value="UniProtKB-EC"/>
</dbReference>
<dbReference type="PANTHER" id="PTHR12977:SF4">
    <property type="entry name" value="HISTONE-LYSINE N-METHYLTRANSFERASE KMT5B"/>
    <property type="match status" value="1"/>
</dbReference>
<dbReference type="Gene3D" id="2.170.270.10">
    <property type="entry name" value="SET domain"/>
    <property type="match status" value="1"/>
</dbReference>
<dbReference type="GO" id="GO:0003677">
    <property type="term" value="F:DNA binding"/>
    <property type="evidence" value="ECO:0007669"/>
    <property type="project" value="InterPro"/>
</dbReference>
<evidence type="ECO:0000313" key="18">
    <source>
        <dbReference type="Proteomes" id="UP000789759"/>
    </source>
</evidence>